<protein>
    <submittedName>
        <fullName evidence="1">Uncharacterized protein</fullName>
    </submittedName>
</protein>
<sequence>MGIYRELRGSWDGETLSLYIILEVVGKSAVGVPWGSMQDITKQETETP</sequence>
<accession>A0A0L0P6I4</accession>
<organism evidence="1 2">
    <name type="scientific">Candidozyma auris</name>
    <name type="common">Yeast</name>
    <name type="synonym">Candida auris</name>
    <dbReference type="NCBI Taxonomy" id="498019"/>
    <lineage>
        <taxon>Eukaryota</taxon>
        <taxon>Fungi</taxon>
        <taxon>Dikarya</taxon>
        <taxon>Ascomycota</taxon>
        <taxon>Saccharomycotina</taxon>
        <taxon>Pichiomycetes</taxon>
        <taxon>Metschnikowiaceae</taxon>
        <taxon>Candidozyma</taxon>
    </lineage>
</organism>
<name>A0A0L0P6I4_CANAR</name>
<evidence type="ECO:0000313" key="2">
    <source>
        <dbReference type="Proteomes" id="UP000037122"/>
    </source>
</evidence>
<dbReference type="VEuPathDB" id="FungiDB:QG37_00919"/>
<proteinExistence type="predicted"/>
<dbReference type="AlphaFoldDB" id="A0A0L0P6I4"/>
<dbReference type="Proteomes" id="UP000037122">
    <property type="component" value="Unassembled WGS sequence"/>
</dbReference>
<evidence type="ECO:0000313" key="1">
    <source>
        <dbReference type="EMBL" id="KNE01983.1"/>
    </source>
</evidence>
<gene>
    <name evidence="1" type="ORF">QG37_00919</name>
</gene>
<comment type="caution">
    <text evidence="1">The sequence shown here is derived from an EMBL/GenBank/DDBJ whole genome shotgun (WGS) entry which is preliminary data.</text>
</comment>
<dbReference type="EMBL" id="LGST01000007">
    <property type="protein sequence ID" value="KNE01983.1"/>
    <property type="molecule type" value="Genomic_DNA"/>
</dbReference>
<reference evidence="2" key="1">
    <citation type="journal article" date="2015" name="BMC Genomics">
        <title>Draft genome of a commonly misdiagnosed multidrug resistant pathogen Candida auris.</title>
        <authorList>
            <person name="Chatterjee S."/>
            <person name="Alampalli S.V."/>
            <person name="Nageshan R.K."/>
            <person name="Chettiar S.T."/>
            <person name="Joshi S."/>
            <person name="Tatu U.S."/>
        </authorList>
    </citation>
    <scope>NUCLEOTIDE SEQUENCE [LARGE SCALE GENOMIC DNA]</scope>
    <source>
        <strain evidence="2">6684</strain>
    </source>
</reference>